<dbReference type="EMBL" id="SRLO01000002">
    <property type="protein sequence ID" value="TNN89093.1"/>
    <property type="molecule type" value="Genomic_DNA"/>
</dbReference>
<name>A0A4Z2JGV2_9TELE</name>
<protein>
    <submittedName>
        <fullName evidence="2">Uncharacterized protein</fullName>
    </submittedName>
</protein>
<comment type="caution">
    <text evidence="2">The sequence shown here is derived from an EMBL/GenBank/DDBJ whole genome shotgun (WGS) entry which is preliminary data.</text>
</comment>
<feature type="signal peptide" evidence="1">
    <location>
        <begin position="1"/>
        <end position="22"/>
    </location>
</feature>
<dbReference type="Proteomes" id="UP000314294">
    <property type="component" value="Unassembled WGS sequence"/>
</dbReference>
<dbReference type="AlphaFoldDB" id="A0A4Z2JGV2"/>
<gene>
    <name evidence="2" type="ORF">EYF80_000381</name>
</gene>
<evidence type="ECO:0000313" key="2">
    <source>
        <dbReference type="EMBL" id="TNN89093.1"/>
    </source>
</evidence>
<evidence type="ECO:0000256" key="1">
    <source>
        <dbReference type="SAM" id="SignalP"/>
    </source>
</evidence>
<keyword evidence="1" id="KW-0732">Signal</keyword>
<accession>A0A4Z2JGV2</accession>
<feature type="chain" id="PRO_5021348126" evidence="1">
    <location>
        <begin position="23"/>
        <end position="320"/>
    </location>
</feature>
<proteinExistence type="predicted"/>
<organism evidence="2 3">
    <name type="scientific">Liparis tanakae</name>
    <name type="common">Tanaka's snailfish</name>
    <dbReference type="NCBI Taxonomy" id="230148"/>
    <lineage>
        <taxon>Eukaryota</taxon>
        <taxon>Metazoa</taxon>
        <taxon>Chordata</taxon>
        <taxon>Craniata</taxon>
        <taxon>Vertebrata</taxon>
        <taxon>Euteleostomi</taxon>
        <taxon>Actinopterygii</taxon>
        <taxon>Neopterygii</taxon>
        <taxon>Teleostei</taxon>
        <taxon>Neoteleostei</taxon>
        <taxon>Acanthomorphata</taxon>
        <taxon>Eupercaria</taxon>
        <taxon>Perciformes</taxon>
        <taxon>Cottioidei</taxon>
        <taxon>Cottales</taxon>
        <taxon>Liparidae</taxon>
        <taxon>Liparis</taxon>
    </lineage>
</organism>
<sequence length="320" mass="35061">MSERFSLRLLTWHLGLLASLRANRRSTHTRSEDTKSLGRFSSCSALARSSASFSSSRRWASSRLSCSLAMARASSSLSPLSTASRAIRSSLRTLKEDMRPRNWMDLGLCNVNTGPVICGCVSRHIMNETPDLSFSSCSRRSCSSFSRCSRACRRFSARMRAASSWLLVPAMGLAAGDGDGDDAGAEGAECSGSGEGEAAAAALTVVLEGWAEDTATGLTGSHVRMEAWGRQQGWGRQFYLSVLTGVELRLCWPWVMSGVLDVTLQRSEQRWWGWWAHKCQAPRCRLEGQIDKNTSANDVLNSAELITPQTVVRLEELKPV</sequence>
<reference evidence="2 3" key="1">
    <citation type="submission" date="2019-03" db="EMBL/GenBank/DDBJ databases">
        <title>First draft genome of Liparis tanakae, snailfish: a comprehensive survey of snailfish specific genes.</title>
        <authorList>
            <person name="Kim W."/>
            <person name="Song I."/>
            <person name="Jeong J.-H."/>
            <person name="Kim D."/>
            <person name="Kim S."/>
            <person name="Ryu S."/>
            <person name="Song J.Y."/>
            <person name="Lee S.K."/>
        </authorList>
    </citation>
    <scope>NUCLEOTIDE SEQUENCE [LARGE SCALE GENOMIC DNA]</scope>
    <source>
        <tissue evidence="2">Muscle</tissue>
    </source>
</reference>
<evidence type="ECO:0000313" key="3">
    <source>
        <dbReference type="Proteomes" id="UP000314294"/>
    </source>
</evidence>
<keyword evidence="3" id="KW-1185">Reference proteome</keyword>